<dbReference type="Gene3D" id="3.40.50.300">
    <property type="entry name" value="P-loop containing nucleotide triphosphate hydrolases"/>
    <property type="match status" value="1"/>
</dbReference>
<evidence type="ECO:0000313" key="2">
    <source>
        <dbReference type="EMBL" id="QEH32972.1"/>
    </source>
</evidence>
<dbReference type="AlphaFoldDB" id="A0A5B9VXH6"/>
<dbReference type="Pfam" id="PF13401">
    <property type="entry name" value="AAA_22"/>
    <property type="match status" value="1"/>
</dbReference>
<organism evidence="2 3">
    <name type="scientific">Aquisphaera giovannonii</name>
    <dbReference type="NCBI Taxonomy" id="406548"/>
    <lineage>
        <taxon>Bacteria</taxon>
        <taxon>Pseudomonadati</taxon>
        <taxon>Planctomycetota</taxon>
        <taxon>Planctomycetia</taxon>
        <taxon>Isosphaerales</taxon>
        <taxon>Isosphaeraceae</taxon>
        <taxon>Aquisphaera</taxon>
    </lineage>
</organism>
<dbReference type="Proteomes" id="UP000324233">
    <property type="component" value="Chromosome"/>
</dbReference>
<dbReference type="CDD" id="cd00009">
    <property type="entry name" value="AAA"/>
    <property type="match status" value="1"/>
</dbReference>
<dbReference type="InterPro" id="IPR049945">
    <property type="entry name" value="AAA_22"/>
</dbReference>
<dbReference type="PANTHER" id="PTHR35894">
    <property type="entry name" value="GENERAL SECRETION PATHWAY PROTEIN A-RELATED"/>
    <property type="match status" value="1"/>
</dbReference>
<proteinExistence type="predicted"/>
<keyword evidence="3" id="KW-1185">Reference proteome</keyword>
<dbReference type="EMBL" id="CP042997">
    <property type="protein sequence ID" value="QEH32972.1"/>
    <property type="molecule type" value="Genomic_DNA"/>
</dbReference>
<dbReference type="SUPFAM" id="SSF52540">
    <property type="entry name" value="P-loop containing nucleoside triphosphate hydrolases"/>
    <property type="match status" value="1"/>
</dbReference>
<protein>
    <recommendedName>
        <fullName evidence="1">ORC1/DEAH AAA+ ATPase domain-containing protein</fullName>
    </recommendedName>
</protein>
<evidence type="ECO:0000313" key="3">
    <source>
        <dbReference type="Proteomes" id="UP000324233"/>
    </source>
</evidence>
<dbReference type="GO" id="GO:0016887">
    <property type="term" value="F:ATP hydrolysis activity"/>
    <property type="evidence" value="ECO:0007669"/>
    <property type="project" value="InterPro"/>
</dbReference>
<accession>A0A5B9VXH6</accession>
<sequence length="266" mass="28103">MYEEHLGLRARPFGETVDPAAYVALPSRESTIRRLRYGLEHGLGPAALFGPVGAGKSLIARRVAAELGMRTVHVAFPPLPAPELLGLIAAELAGPAPGPGAASEVLRLRDHLAAEARAGRRALIVVDDAHLIRDAETFEGLRLLLNFATSGPPDLTFLLVGSGELMLRLPDSLGDRLAARCLLGPLAEHESAAYVLGRLSAAGATSPLFTDDALPALHRSADGLPRRLNRLADMALLIAYAEGLPRAGSREVSLAAREFQMDVVAA</sequence>
<dbReference type="OrthoDB" id="9783370at2"/>
<dbReference type="InterPro" id="IPR052026">
    <property type="entry name" value="ExeA_AAA_ATPase_DNA-bind"/>
</dbReference>
<gene>
    <name evidence="2" type="ORF">OJF2_14640</name>
</gene>
<dbReference type="RefSeq" id="WP_148592534.1">
    <property type="nucleotide sequence ID" value="NZ_CP042997.1"/>
</dbReference>
<evidence type="ECO:0000259" key="1">
    <source>
        <dbReference type="Pfam" id="PF13401"/>
    </source>
</evidence>
<dbReference type="KEGG" id="agv:OJF2_14640"/>
<name>A0A5B9VXH6_9BACT</name>
<dbReference type="PANTHER" id="PTHR35894:SF1">
    <property type="entry name" value="PHOSPHORIBULOKINASE _ URIDINE KINASE FAMILY"/>
    <property type="match status" value="1"/>
</dbReference>
<feature type="domain" description="ORC1/DEAH AAA+ ATPase" evidence="1">
    <location>
        <begin position="44"/>
        <end position="166"/>
    </location>
</feature>
<dbReference type="InterPro" id="IPR027417">
    <property type="entry name" value="P-loop_NTPase"/>
</dbReference>
<reference evidence="2 3" key="1">
    <citation type="submission" date="2019-08" db="EMBL/GenBank/DDBJ databases">
        <title>Deep-cultivation of Planctomycetes and their phenomic and genomic characterization uncovers novel biology.</title>
        <authorList>
            <person name="Wiegand S."/>
            <person name="Jogler M."/>
            <person name="Boedeker C."/>
            <person name="Pinto D."/>
            <person name="Vollmers J."/>
            <person name="Rivas-Marin E."/>
            <person name="Kohn T."/>
            <person name="Peeters S.H."/>
            <person name="Heuer A."/>
            <person name="Rast P."/>
            <person name="Oberbeckmann S."/>
            <person name="Bunk B."/>
            <person name="Jeske O."/>
            <person name="Meyerdierks A."/>
            <person name="Storesund J.E."/>
            <person name="Kallscheuer N."/>
            <person name="Luecker S."/>
            <person name="Lage O.M."/>
            <person name="Pohl T."/>
            <person name="Merkel B.J."/>
            <person name="Hornburger P."/>
            <person name="Mueller R.-W."/>
            <person name="Bruemmer F."/>
            <person name="Labrenz M."/>
            <person name="Spormann A.M."/>
            <person name="Op den Camp H."/>
            <person name="Overmann J."/>
            <person name="Amann R."/>
            <person name="Jetten M.S.M."/>
            <person name="Mascher T."/>
            <person name="Medema M.H."/>
            <person name="Devos D.P."/>
            <person name="Kaster A.-K."/>
            <person name="Ovreas L."/>
            <person name="Rohde M."/>
            <person name="Galperin M.Y."/>
            <person name="Jogler C."/>
        </authorList>
    </citation>
    <scope>NUCLEOTIDE SEQUENCE [LARGE SCALE GENOMIC DNA]</scope>
    <source>
        <strain evidence="2 3">OJF2</strain>
    </source>
</reference>